<evidence type="ECO:0000259" key="6">
    <source>
        <dbReference type="Pfam" id="PF00884"/>
    </source>
</evidence>
<feature type="domain" description="Sulfatase N-terminal" evidence="6">
    <location>
        <begin position="54"/>
        <end position="381"/>
    </location>
</feature>
<evidence type="ECO:0000313" key="7">
    <source>
        <dbReference type="EMBL" id="MFC1851714.1"/>
    </source>
</evidence>
<name>A0ABV6YZU8_UNCC1</name>
<gene>
    <name evidence="7" type="ORF">ACFL27_16105</name>
</gene>
<keyword evidence="4" id="KW-0325">Glycoprotein</keyword>
<dbReference type="EMBL" id="JBHPBY010000218">
    <property type="protein sequence ID" value="MFC1851714.1"/>
    <property type="molecule type" value="Genomic_DNA"/>
</dbReference>
<comment type="similarity">
    <text evidence="1">Belongs to the sulfatase family.</text>
</comment>
<dbReference type="InterPro" id="IPR013783">
    <property type="entry name" value="Ig-like_fold"/>
</dbReference>
<evidence type="ECO:0000256" key="3">
    <source>
        <dbReference type="ARBA" id="ARBA00022801"/>
    </source>
</evidence>
<evidence type="ECO:0000256" key="4">
    <source>
        <dbReference type="ARBA" id="ARBA00023180"/>
    </source>
</evidence>
<dbReference type="Gene3D" id="3.40.720.10">
    <property type="entry name" value="Alkaline Phosphatase, subunit A"/>
    <property type="match status" value="1"/>
</dbReference>
<dbReference type="SUPFAM" id="SSF49313">
    <property type="entry name" value="Cadherin-like"/>
    <property type="match status" value="1"/>
</dbReference>
<accession>A0ABV6YZU8</accession>
<organism evidence="7 8">
    <name type="scientific">candidate division CSSED10-310 bacterium</name>
    <dbReference type="NCBI Taxonomy" id="2855610"/>
    <lineage>
        <taxon>Bacteria</taxon>
        <taxon>Bacteria division CSSED10-310</taxon>
    </lineage>
</organism>
<dbReference type="Pfam" id="PF00884">
    <property type="entry name" value="Sulfatase"/>
    <property type="match status" value="1"/>
</dbReference>
<dbReference type="InterPro" id="IPR024607">
    <property type="entry name" value="Sulfatase_CS"/>
</dbReference>
<dbReference type="SUPFAM" id="SSF53649">
    <property type="entry name" value="Alkaline phosphatase-like"/>
    <property type="match status" value="1"/>
</dbReference>
<evidence type="ECO:0000256" key="1">
    <source>
        <dbReference type="ARBA" id="ARBA00008779"/>
    </source>
</evidence>
<dbReference type="Gene3D" id="2.60.40.10">
    <property type="entry name" value="Immunoglobulins"/>
    <property type="match status" value="1"/>
</dbReference>
<evidence type="ECO:0000256" key="5">
    <source>
        <dbReference type="SAM" id="MobiDB-lite"/>
    </source>
</evidence>
<keyword evidence="8" id="KW-1185">Reference proteome</keyword>
<dbReference type="PROSITE" id="PS00149">
    <property type="entry name" value="SULFATASE_2"/>
    <property type="match status" value="1"/>
</dbReference>
<evidence type="ECO:0000313" key="8">
    <source>
        <dbReference type="Proteomes" id="UP001594351"/>
    </source>
</evidence>
<proteinExistence type="inferred from homology"/>
<feature type="region of interest" description="Disordered" evidence="5">
    <location>
        <begin position="1"/>
        <end position="22"/>
    </location>
</feature>
<sequence>MQSLPAPAYQPCNDRTSVSGSGTRRDFIKKSLLSTMGLLTLGNTGPKHDPSTLKNIVLIITDDQRWDSLWAMPILKEKLIDRGVTFSNAYVTTPVCCPSRVSFLSGGYYAHNTGVITNSDGGNFRDTDSLATEMQRRGYSTGFIGKYLNSYYPGYIPPGWTHFVANYRGDMIHDWFNLEQITIGKSRTTPGQGQIIKKVRKYLTDFQFEQALKFLDQNGASPFFLCLCPYAPHAPMTPAPEDENKFPDAKLGPSHPAKNFSGKPAWLRQAVKHEFSWQTDRSYMKKLGCDYFRSLSAVDRGIGDIVQKIEDLGVTDDTLFVFTSDNGYLWGEHGVYDKGMPYEESIRVPLIIMEPGISPRVDHSLVAMNLDVPATLLELAHSDKKTDGLSLLPLLHQKAAHPRTELLIECFGYLKYWSVYGFESPGLGRWTGLRTKTAAGEWKYVEYPTGEKELYDLQQDPQEIENKYPDPASRNILNTLSQKLDNLKGLMGTVVTVPEGVVGENYSLQLTAWGGKKPYTWSIVKGSLPEGLALNKKTGLIQGIPNDEFADTIVFKVTSSSLAKHSHKPQFYHSEHRIIIKPSLPPSSAYE</sequence>
<dbReference type="CDD" id="cd16147">
    <property type="entry name" value="G6S"/>
    <property type="match status" value="1"/>
</dbReference>
<reference evidence="7 8" key="1">
    <citation type="submission" date="2024-09" db="EMBL/GenBank/DDBJ databases">
        <title>Laminarin stimulates single cell rates of sulfate reduction while oxygen inhibits transcriptomic activity in coastal marine sediment.</title>
        <authorList>
            <person name="Lindsay M."/>
            <person name="Orcutt B."/>
            <person name="Emerson D."/>
            <person name="Stepanauskas R."/>
            <person name="D'Angelo T."/>
        </authorList>
    </citation>
    <scope>NUCLEOTIDE SEQUENCE [LARGE SCALE GENOMIC DNA]</scope>
    <source>
        <strain evidence="7">SAG AM-311-K15</strain>
    </source>
</reference>
<dbReference type="InterPro" id="IPR015919">
    <property type="entry name" value="Cadherin-like_sf"/>
</dbReference>
<dbReference type="PANTHER" id="PTHR43108:SF8">
    <property type="entry name" value="SD21168P"/>
    <property type="match status" value="1"/>
</dbReference>
<evidence type="ECO:0000256" key="2">
    <source>
        <dbReference type="ARBA" id="ARBA00022729"/>
    </source>
</evidence>
<dbReference type="PANTHER" id="PTHR43108">
    <property type="entry name" value="N-ACETYLGLUCOSAMINE-6-SULFATASE FAMILY MEMBER"/>
    <property type="match status" value="1"/>
</dbReference>
<dbReference type="InterPro" id="IPR017850">
    <property type="entry name" value="Alkaline_phosphatase_core_sf"/>
</dbReference>
<feature type="compositionally biased region" description="Polar residues" evidence="5">
    <location>
        <begin position="13"/>
        <end position="22"/>
    </location>
</feature>
<dbReference type="Proteomes" id="UP001594351">
    <property type="component" value="Unassembled WGS sequence"/>
</dbReference>
<keyword evidence="3" id="KW-0378">Hydrolase</keyword>
<dbReference type="Pfam" id="PF05345">
    <property type="entry name" value="He_PIG"/>
    <property type="match status" value="1"/>
</dbReference>
<dbReference type="InterPro" id="IPR000917">
    <property type="entry name" value="Sulfatase_N"/>
</dbReference>
<keyword evidence="2" id="KW-0732">Signal</keyword>
<comment type="caution">
    <text evidence="7">The sequence shown here is derived from an EMBL/GenBank/DDBJ whole genome shotgun (WGS) entry which is preliminary data.</text>
</comment>
<protein>
    <submittedName>
        <fullName evidence="7">Sulfatase-like hydrolase/transferase</fullName>
    </submittedName>
</protein>